<reference evidence="2 3" key="1">
    <citation type="submission" date="2019-08" db="EMBL/GenBank/DDBJ databases">
        <authorList>
            <person name="Khan S.A."/>
            <person name="Jeon C.O."/>
            <person name="Jeong S.E."/>
        </authorList>
    </citation>
    <scope>NUCLEOTIDE SEQUENCE [LARGE SCALE GENOMIC DNA]</scope>
    <source>
        <strain evidence="3">IMCC1728</strain>
    </source>
</reference>
<accession>A0A5C6U0E9</accession>
<dbReference type="AlphaFoldDB" id="A0A5C6U0E9"/>
<evidence type="ECO:0000256" key="1">
    <source>
        <dbReference type="SAM" id="Phobius"/>
    </source>
</evidence>
<dbReference type="Proteomes" id="UP000321832">
    <property type="component" value="Unassembled WGS sequence"/>
</dbReference>
<keyword evidence="1" id="KW-0812">Transmembrane</keyword>
<name>A0A5C6U0E9_9BURK</name>
<evidence type="ECO:0000313" key="3">
    <source>
        <dbReference type="Proteomes" id="UP000321832"/>
    </source>
</evidence>
<sequence>MPSYSATEVAFLMVASQQAVLAFGWLAGAALMVESRRAALNWAAYAALSALSLVLFVVSVKPGIEPVRAAANLCIVVSLIALQRGVWPSSACRAAGAGMRWCWRPRSGSLPSGSTRPTAPGA</sequence>
<comment type="caution">
    <text evidence="2">The sequence shown here is derived from an EMBL/GenBank/DDBJ whole genome shotgun (WGS) entry which is preliminary data.</text>
</comment>
<keyword evidence="3" id="KW-1185">Reference proteome</keyword>
<proteinExistence type="predicted"/>
<feature type="transmembrane region" description="Helical" evidence="1">
    <location>
        <begin position="9"/>
        <end position="33"/>
    </location>
</feature>
<feature type="transmembrane region" description="Helical" evidence="1">
    <location>
        <begin position="39"/>
        <end position="58"/>
    </location>
</feature>
<keyword evidence="1" id="KW-0472">Membrane</keyword>
<gene>
    <name evidence="2" type="ORF">FSC37_01765</name>
</gene>
<organism evidence="2 3">
    <name type="scientific">Piscinibacter aquaticus</name>
    <dbReference type="NCBI Taxonomy" id="392597"/>
    <lineage>
        <taxon>Bacteria</taxon>
        <taxon>Pseudomonadati</taxon>
        <taxon>Pseudomonadota</taxon>
        <taxon>Betaproteobacteria</taxon>
        <taxon>Burkholderiales</taxon>
        <taxon>Sphaerotilaceae</taxon>
        <taxon>Piscinibacter</taxon>
    </lineage>
</organism>
<evidence type="ECO:0000313" key="2">
    <source>
        <dbReference type="EMBL" id="TXC65296.1"/>
    </source>
</evidence>
<protein>
    <submittedName>
        <fullName evidence="2">Uncharacterized protein</fullName>
    </submittedName>
</protein>
<keyword evidence="1" id="KW-1133">Transmembrane helix</keyword>
<dbReference type="EMBL" id="VOPW01000001">
    <property type="protein sequence ID" value="TXC65296.1"/>
    <property type="molecule type" value="Genomic_DNA"/>
</dbReference>